<name>A0A2M7G228_9BACT</name>
<reference evidence="4 5" key="1">
    <citation type="submission" date="2017-09" db="EMBL/GenBank/DDBJ databases">
        <title>Depth-based differentiation of microbial function through sediment-hosted aquifers and enrichment of novel symbionts in the deep terrestrial subsurface.</title>
        <authorList>
            <person name="Probst A.J."/>
            <person name="Ladd B."/>
            <person name="Jarett J.K."/>
            <person name="Geller-Mcgrath D.E."/>
            <person name="Sieber C.M."/>
            <person name="Emerson J.B."/>
            <person name="Anantharaman K."/>
            <person name="Thomas B.C."/>
            <person name="Malmstrom R."/>
            <person name="Stieglmeier M."/>
            <person name="Klingl A."/>
            <person name="Woyke T."/>
            <person name="Ryan C.M."/>
            <person name="Banfield J.F."/>
        </authorList>
    </citation>
    <scope>NUCLEOTIDE SEQUENCE [LARGE SCALE GENOMIC DNA]</scope>
    <source>
        <strain evidence="4">CG17_big_fil_post_rev_8_21_14_2_50_48_46</strain>
    </source>
</reference>
<organism evidence="4 5">
    <name type="scientific">bacterium (Candidatus Blackallbacteria) CG17_big_fil_post_rev_8_21_14_2_50_48_46</name>
    <dbReference type="NCBI Taxonomy" id="2014261"/>
    <lineage>
        <taxon>Bacteria</taxon>
        <taxon>Candidatus Blackallbacteria</taxon>
    </lineage>
</organism>
<evidence type="ECO:0000256" key="1">
    <source>
        <dbReference type="ARBA" id="ARBA00022679"/>
    </source>
</evidence>
<gene>
    <name evidence="4" type="ORF">COW36_16075</name>
</gene>
<evidence type="ECO:0000259" key="3">
    <source>
        <dbReference type="PROSITE" id="PS51186"/>
    </source>
</evidence>
<protein>
    <submittedName>
        <fullName evidence="4">GNAT family N-acetyltransferase</fullName>
    </submittedName>
</protein>
<feature type="domain" description="N-acetyltransferase" evidence="3">
    <location>
        <begin position="7"/>
        <end position="162"/>
    </location>
</feature>
<dbReference type="Gene3D" id="3.40.630.30">
    <property type="match status" value="1"/>
</dbReference>
<proteinExistence type="predicted"/>
<dbReference type="PANTHER" id="PTHR43877:SF2">
    <property type="entry name" value="AMINOALKYLPHOSPHONATE N-ACETYLTRANSFERASE-RELATED"/>
    <property type="match status" value="1"/>
</dbReference>
<evidence type="ECO:0000313" key="4">
    <source>
        <dbReference type="EMBL" id="PIW15720.1"/>
    </source>
</evidence>
<keyword evidence="2" id="KW-0012">Acyltransferase</keyword>
<comment type="caution">
    <text evidence="4">The sequence shown here is derived from an EMBL/GenBank/DDBJ whole genome shotgun (WGS) entry which is preliminary data.</text>
</comment>
<accession>A0A2M7G228</accession>
<evidence type="ECO:0000256" key="2">
    <source>
        <dbReference type="ARBA" id="ARBA00023315"/>
    </source>
</evidence>
<dbReference type="GO" id="GO:0016747">
    <property type="term" value="F:acyltransferase activity, transferring groups other than amino-acyl groups"/>
    <property type="evidence" value="ECO:0007669"/>
    <property type="project" value="InterPro"/>
</dbReference>
<dbReference type="PROSITE" id="PS51186">
    <property type="entry name" value="GNAT"/>
    <property type="match status" value="1"/>
</dbReference>
<sequence length="162" mass="18428">MSEPPRFIFRILKPEDSRAYRAVRLESLKTFPECFGADYQAQSQLPKLFFEQEIETGSRENIMLGAFADSRLIGLCGLIRPQSDRAEIIQMYLNPRYQGLGLGAKLLAEATEIAQTHLQAKTLSLAVFTHNQQALRTYLKAGFEIVSTQPERNEYLMQKKIG</sequence>
<dbReference type="PANTHER" id="PTHR43877">
    <property type="entry name" value="AMINOALKYLPHOSPHONATE N-ACETYLTRANSFERASE-RELATED-RELATED"/>
    <property type="match status" value="1"/>
</dbReference>
<evidence type="ECO:0000313" key="5">
    <source>
        <dbReference type="Proteomes" id="UP000231019"/>
    </source>
</evidence>
<dbReference type="AlphaFoldDB" id="A0A2M7G228"/>
<dbReference type="SUPFAM" id="SSF55729">
    <property type="entry name" value="Acyl-CoA N-acyltransferases (Nat)"/>
    <property type="match status" value="1"/>
</dbReference>
<dbReference type="InterPro" id="IPR016181">
    <property type="entry name" value="Acyl_CoA_acyltransferase"/>
</dbReference>
<dbReference type="EMBL" id="PFFQ01000046">
    <property type="protein sequence ID" value="PIW15720.1"/>
    <property type="molecule type" value="Genomic_DNA"/>
</dbReference>
<dbReference type="InterPro" id="IPR050832">
    <property type="entry name" value="Bact_Acetyltransf"/>
</dbReference>
<keyword evidence="1 4" id="KW-0808">Transferase</keyword>
<dbReference type="Pfam" id="PF00583">
    <property type="entry name" value="Acetyltransf_1"/>
    <property type="match status" value="1"/>
</dbReference>
<dbReference type="CDD" id="cd04301">
    <property type="entry name" value="NAT_SF"/>
    <property type="match status" value="1"/>
</dbReference>
<dbReference type="InterPro" id="IPR000182">
    <property type="entry name" value="GNAT_dom"/>
</dbReference>
<dbReference type="Proteomes" id="UP000231019">
    <property type="component" value="Unassembled WGS sequence"/>
</dbReference>